<evidence type="ECO:0000256" key="1">
    <source>
        <dbReference type="ARBA" id="ARBA00023015"/>
    </source>
</evidence>
<feature type="domain" description="Response regulatory" evidence="6">
    <location>
        <begin position="1"/>
        <end position="109"/>
    </location>
</feature>
<dbReference type="PRINTS" id="PR00032">
    <property type="entry name" value="HTHARAC"/>
</dbReference>
<evidence type="ECO:0000259" key="6">
    <source>
        <dbReference type="PROSITE" id="PS50110"/>
    </source>
</evidence>
<dbReference type="PROSITE" id="PS00041">
    <property type="entry name" value="HTH_ARAC_FAMILY_1"/>
    <property type="match status" value="1"/>
</dbReference>
<gene>
    <name evidence="7" type="ORF">FM121_00570</name>
</gene>
<dbReference type="InterPro" id="IPR009057">
    <property type="entry name" value="Homeodomain-like_sf"/>
</dbReference>
<name>A0A1X6WK03_9ENTE</name>
<keyword evidence="2 7" id="KW-0238">DNA-binding</keyword>
<dbReference type="PANTHER" id="PTHR43280">
    <property type="entry name" value="ARAC-FAMILY TRANSCRIPTIONAL REGULATOR"/>
    <property type="match status" value="1"/>
</dbReference>
<dbReference type="SUPFAM" id="SSF52172">
    <property type="entry name" value="CheY-like"/>
    <property type="match status" value="1"/>
</dbReference>
<dbReference type="Proteomes" id="UP000195918">
    <property type="component" value="Unassembled WGS sequence"/>
</dbReference>
<dbReference type="SUPFAM" id="SSF46689">
    <property type="entry name" value="Homeodomain-like"/>
    <property type="match status" value="1"/>
</dbReference>
<dbReference type="GO" id="GO:0000160">
    <property type="term" value="P:phosphorelay signal transduction system"/>
    <property type="evidence" value="ECO:0007669"/>
    <property type="project" value="InterPro"/>
</dbReference>
<dbReference type="Pfam" id="PF12833">
    <property type="entry name" value="HTH_18"/>
    <property type="match status" value="1"/>
</dbReference>
<accession>A0A1X6WK03</accession>
<dbReference type="InterPro" id="IPR001789">
    <property type="entry name" value="Sig_transdc_resp-reg_receiver"/>
</dbReference>
<feature type="modified residue" description="4-aspartylphosphate" evidence="4">
    <location>
        <position position="44"/>
    </location>
</feature>
<dbReference type="EMBL" id="FWFD01000003">
    <property type="protein sequence ID" value="SLM84552.1"/>
    <property type="molecule type" value="Genomic_DNA"/>
</dbReference>
<dbReference type="PROSITE" id="PS50110">
    <property type="entry name" value="RESPONSE_REGULATORY"/>
    <property type="match status" value="1"/>
</dbReference>
<keyword evidence="1" id="KW-0805">Transcription regulation</keyword>
<protein>
    <submittedName>
        <fullName evidence="7">DNA-binding response regulator, AraC family</fullName>
    </submittedName>
</protein>
<dbReference type="PANTHER" id="PTHR43280:SF35">
    <property type="entry name" value="RESPONSE REGULATOR"/>
    <property type="match status" value="1"/>
</dbReference>
<dbReference type="Gene3D" id="3.40.50.2300">
    <property type="match status" value="1"/>
</dbReference>
<evidence type="ECO:0000256" key="4">
    <source>
        <dbReference type="PROSITE-ProRule" id="PRU00169"/>
    </source>
</evidence>
<dbReference type="SMART" id="SM00342">
    <property type="entry name" value="HTH_ARAC"/>
    <property type="match status" value="1"/>
</dbReference>
<dbReference type="InterPro" id="IPR020449">
    <property type="entry name" value="Tscrpt_reg_AraC-type_HTH"/>
</dbReference>
<dbReference type="CDD" id="cd17536">
    <property type="entry name" value="REC_YesN-like"/>
    <property type="match status" value="1"/>
</dbReference>
<dbReference type="GO" id="GO:0003700">
    <property type="term" value="F:DNA-binding transcription factor activity"/>
    <property type="evidence" value="ECO:0007669"/>
    <property type="project" value="InterPro"/>
</dbReference>
<proteinExistence type="predicted"/>
<evidence type="ECO:0000256" key="3">
    <source>
        <dbReference type="ARBA" id="ARBA00023163"/>
    </source>
</evidence>
<dbReference type="PROSITE" id="PS01124">
    <property type="entry name" value="HTH_ARAC_FAMILY_2"/>
    <property type="match status" value="1"/>
</dbReference>
<dbReference type="InterPro" id="IPR018060">
    <property type="entry name" value="HTH_AraC"/>
</dbReference>
<dbReference type="InterPro" id="IPR011006">
    <property type="entry name" value="CheY-like_superfamily"/>
</dbReference>
<keyword evidence="4" id="KW-0597">Phosphoprotein</keyword>
<dbReference type="OrthoDB" id="342399at2"/>
<evidence type="ECO:0000259" key="5">
    <source>
        <dbReference type="PROSITE" id="PS01124"/>
    </source>
</evidence>
<dbReference type="Gene3D" id="1.10.10.60">
    <property type="entry name" value="Homeodomain-like"/>
    <property type="match status" value="2"/>
</dbReference>
<reference evidence="8" key="1">
    <citation type="submission" date="2017-02" db="EMBL/GenBank/DDBJ databases">
        <authorList>
            <person name="Dridi B."/>
        </authorList>
    </citation>
    <scope>NUCLEOTIDE SEQUENCE [LARGE SCALE GENOMIC DNA]</scope>
    <source>
        <strain evidence="8">bH819</strain>
    </source>
</reference>
<dbReference type="AlphaFoldDB" id="A0A1X6WK03"/>
<keyword evidence="3" id="KW-0804">Transcription</keyword>
<sequence>MIISGLKYLIPWEEKGLNLVGTAFNGEEALEVLKKEKIDIVISDVTMPIMSGIDFIREAREQEYHFQTIFLSGYQEFEYAKEGMALGAINYLLKPVDRVELFASLDKAIKKIKEKNDIRKIIQFKEKNKVKQWLEKGIAEETNTESEMGKATSYNVFVGSFLDASFLEDLDKDPSIFYYVEEDRISGIIINQSKEALKEYYIKLAQKYPENVFLFSGPVVTDSEKISESYKVAVSLEDSYYFYDLVQEGCIWIELNNHLEEIYYNNNEELPLLSHFSKQNSLEDGINNILTFFNKTPIPPNHVRYFTLLLLSDARTYYDLKHSKSYQEEVDDIRSLKNISEVEAVFKNLEIEIKDWLNKRSYSDLTNRVIEVIHQDFGQDIRLKEVAEDLFVNAMYLGQIFKRDTNQTFSQFLNTYRMKKSEELLLKTMKNVNEIALEVGYSSSGYFYKNFKDAYGTTPRDFREQYLSM</sequence>
<evidence type="ECO:0000313" key="8">
    <source>
        <dbReference type="Proteomes" id="UP000195918"/>
    </source>
</evidence>
<evidence type="ECO:0000256" key="2">
    <source>
        <dbReference type="ARBA" id="ARBA00023125"/>
    </source>
</evidence>
<dbReference type="Pfam" id="PF00072">
    <property type="entry name" value="Response_reg"/>
    <property type="match status" value="1"/>
</dbReference>
<organism evidence="7 8">
    <name type="scientific">Vagococcus fluvialis bH819</name>
    <dbReference type="NCBI Taxonomy" id="1255619"/>
    <lineage>
        <taxon>Bacteria</taxon>
        <taxon>Bacillati</taxon>
        <taxon>Bacillota</taxon>
        <taxon>Bacilli</taxon>
        <taxon>Lactobacillales</taxon>
        <taxon>Enterococcaceae</taxon>
        <taxon>Vagococcus</taxon>
    </lineage>
</organism>
<evidence type="ECO:0000313" key="7">
    <source>
        <dbReference type="EMBL" id="SLM84552.1"/>
    </source>
</evidence>
<keyword evidence="8" id="KW-1185">Reference proteome</keyword>
<dbReference type="InterPro" id="IPR018062">
    <property type="entry name" value="HTH_AraC-typ_CS"/>
</dbReference>
<dbReference type="GO" id="GO:0043565">
    <property type="term" value="F:sequence-specific DNA binding"/>
    <property type="evidence" value="ECO:0007669"/>
    <property type="project" value="InterPro"/>
</dbReference>
<feature type="domain" description="HTH araC/xylS-type" evidence="5">
    <location>
        <begin position="367"/>
        <end position="465"/>
    </location>
</feature>
<dbReference type="SMART" id="SM00448">
    <property type="entry name" value="REC"/>
    <property type="match status" value="1"/>
</dbReference>
<dbReference type="RefSeq" id="WP_086950217.1">
    <property type="nucleotide sequence ID" value="NZ_FWFD01000003.1"/>
</dbReference>